<keyword evidence="5" id="KW-1185">Reference proteome</keyword>
<dbReference type="Pfam" id="PF13343">
    <property type="entry name" value="SBP_bac_6"/>
    <property type="match status" value="1"/>
</dbReference>
<dbReference type="SUPFAM" id="SSF53850">
    <property type="entry name" value="Periplasmic binding protein-like II"/>
    <property type="match status" value="1"/>
</dbReference>
<dbReference type="InterPro" id="IPR005948">
    <property type="entry name" value="ThiB-like"/>
</dbReference>
<feature type="signal peptide" evidence="3">
    <location>
        <begin position="1"/>
        <end position="19"/>
    </location>
</feature>
<gene>
    <name evidence="4" type="ORF">ACFQO6_20975</name>
</gene>
<sequence length="369" mass="38638">MTHARVRAALTTSAVAALAALTLAGCSLTGTEDPSSPATSAAEGQGEGQGEGAGGGGTVVLATHESFHLPKKLVRSFEAETGYTLEVRAAGDAGTLATKLSLTADNPIADAAFGIDNTFASRPLGEGAFAEVTPSVAPPEEYVLPEGGDRLVPVDSASVCVNVDTAWFAEEGIEPPRTLDDLTDPAYADLLVTPGASTSSPGMAFFLSTVAEYGDDWQSYWTDLLANGAKVVDGWEDAYYGDFTAGSKTGTRPIVVSYDSSPAFTVVDGKSTTAALLDTCFRQVEYAGVLAGADNPEGAEALVDWMLSDEVQSALPEAMYVFPVMPDVTVPEDWAAFAPQPTDPYEVAPEEISANREQWLTEWTDVVSR</sequence>
<evidence type="ECO:0000256" key="1">
    <source>
        <dbReference type="ARBA" id="ARBA00022729"/>
    </source>
</evidence>
<feature type="chain" id="PRO_5045732449" evidence="3">
    <location>
        <begin position="20"/>
        <end position="369"/>
    </location>
</feature>
<keyword evidence="1 3" id="KW-0732">Signal</keyword>
<accession>A0ABW2NA09</accession>
<organism evidence="4 5">
    <name type="scientific">Nocardioides astragali</name>
    <dbReference type="NCBI Taxonomy" id="1776736"/>
    <lineage>
        <taxon>Bacteria</taxon>
        <taxon>Bacillati</taxon>
        <taxon>Actinomycetota</taxon>
        <taxon>Actinomycetes</taxon>
        <taxon>Propionibacteriales</taxon>
        <taxon>Nocardioidaceae</taxon>
        <taxon>Nocardioides</taxon>
    </lineage>
</organism>
<feature type="region of interest" description="Disordered" evidence="2">
    <location>
        <begin position="29"/>
        <end position="58"/>
    </location>
</feature>
<proteinExistence type="predicted"/>
<dbReference type="NCBIfam" id="TIGR01254">
    <property type="entry name" value="sfuA"/>
    <property type="match status" value="1"/>
</dbReference>
<feature type="compositionally biased region" description="Gly residues" evidence="2">
    <location>
        <begin position="45"/>
        <end position="58"/>
    </location>
</feature>
<reference evidence="5" key="1">
    <citation type="journal article" date="2019" name="Int. J. Syst. Evol. Microbiol.">
        <title>The Global Catalogue of Microorganisms (GCM) 10K type strain sequencing project: providing services to taxonomists for standard genome sequencing and annotation.</title>
        <authorList>
            <consortium name="The Broad Institute Genomics Platform"/>
            <consortium name="The Broad Institute Genome Sequencing Center for Infectious Disease"/>
            <person name="Wu L."/>
            <person name="Ma J."/>
        </authorList>
    </citation>
    <scope>NUCLEOTIDE SEQUENCE [LARGE SCALE GENOMIC DNA]</scope>
    <source>
        <strain evidence="5">FCH27</strain>
    </source>
</reference>
<protein>
    <submittedName>
        <fullName evidence="4">Thiamine ABC transporter substrate binding subunit</fullName>
    </submittedName>
</protein>
<dbReference type="EMBL" id="JBHTCH010000027">
    <property type="protein sequence ID" value="MFC7362755.1"/>
    <property type="molecule type" value="Genomic_DNA"/>
</dbReference>
<dbReference type="Proteomes" id="UP001596524">
    <property type="component" value="Unassembled WGS sequence"/>
</dbReference>
<dbReference type="PANTHER" id="PTHR30006">
    <property type="entry name" value="THIAMINE-BINDING PERIPLASMIC PROTEIN-RELATED"/>
    <property type="match status" value="1"/>
</dbReference>
<name>A0ABW2NA09_9ACTN</name>
<evidence type="ECO:0000313" key="4">
    <source>
        <dbReference type="EMBL" id="MFC7362755.1"/>
    </source>
</evidence>
<dbReference type="PROSITE" id="PS51257">
    <property type="entry name" value="PROKAR_LIPOPROTEIN"/>
    <property type="match status" value="1"/>
</dbReference>
<comment type="caution">
    <text evidence="4">The sequence shown here is derived from an EMBL/GenBank/DDBJ whole genome shotgun (WGS) entry which is preliminary data.</text>
</comment>
<evidence type="ECO:0000313" key="5">
    <source>
        <dbReference type="Proteomes" id="UP001596524"/>
    </source>
</evidence>
<dbReference type="PANTHER" id="PTHR30006:SF2">
    <property type="entry name" value="ABC TRANSPORTER SUBSTRATE-BINDING PROTEIN"/>
    <property type="match status" value="1"/>
</dbReference>
<evidence type="ECO:0000256" key="2">
    <source>
        <dbReference type="SAM" id="MobiDB-lite"/>
    </source>
</evidence>
<dbReference type="RefSeq" id="WP_255892799.1">
    <property type="nucleotide sequence ID" value="NZ_JAFMZM010000007.1"/>
</dbReference>
<evidence type="ECO:0000256" key="3">
    <source>
        <dbReference type="SAM" id="SignalP"/>
    </source>
</evidence>
<dbReference type="Gene3D" id="3.40.190.10">
    <property type="entry name" value="Periplasmic binding protein-like II"/>
    <property type="match status" value="2"/>
</dbReference>